<organism evidence="8 9">
    <name type="scientific">Sporolactobacillus kofuensis</name>
    <dbReference type="NCBI Taxonomy" id="269672"/>
    <lineage>
        <taxon>Bacteria</taxon>
        <taxon>Bacillati</taxon>
        <taxon>Bacillota</taxon>
        <taxon>Bacilli</taxon>
        <taxon>Bacillales</taxon>
        <taxon>Sporolactobacillaceae</taxon>
        <taxon>Sporolactobacillus</taxon>
    </lineage>
</organism>
<name>A0ABW1WK44_9BACL</name>
<dbReference type="Pfam" id="PF03734">
    <property type="entry name" value="YkuD"/>
    <property type="match status" value="1"/>
</dbReference>
<dbReference type="Gene3D" id="3.10.20.800">
    <property type="match status" value="1"/>
</dbReference>
<keyword evidence="5 6" id="KW-0961">Cell wall biogenesis/degradation</keyword>
<evidence type="ECO:0000259" key="7">
    <source>
        <dbReference type="PROSITE" id="PS52029"/>
    </source>
</evidence>
<evidence type="ECO:0000256" key="3">
    <source>
        <dbReference type="ARBA" id="ARBA00022960"/>
    </source>
</evidence>
<dbReference type="InterPro" id="IPR038054">
    <property type="entry name" value="LD_TPept-like_central_sf"/>
</dbReference>
<dbReference type="SUPFAM" id="SSF141523">
    <property type="entry name" value="L,D-transpeptidase catalytic domain-like"/>
    <property type="match status" value="1"/>
</dbReference>
<dbReference type="InterPro" id="IPR050979">
    <property type="entry name" value="LD-transpeptidase"/>
</dbReference>
<dbReference type="Proteomes" id="UP001596267">
    <property type="component" value="Unassembled WGS sequence"/>
</dbReference>
<accession>A0ABW1WK44</accession>
<reference evidence="9" key="1">
    <citation type="journal article" date="2019" name="Int. J. Syst. Evol. Microbiol.">
        <title>The Global Catalogue of Microorganisms (GCM) 10K type strain sequencing project: providing services to taxonomists for standard genome sequencing and annotation.</title>
        <authorList>
            <consortium name="The Broad Institute Genomics Platform"/>
            <consortium name="The Broad Institute Genome Sequencing Center for Infectious Disease"/>
            <person name="Wu L."/>
            <person name="Ma J."/>
        </authorList>
    </citation>
    <scope>NUCLEOTIDE SEQUENCE [LARGE SCALE GENOMIC DNA]</scope>
    <source>
        <strain evidence="9">CCUG 42001</strain>
    </source>
</reference>
<evidence type="ECO:0000313" key="9">
    <source>
        <dbReference type="Proteomes" id="UP001596267"/>
    </source>
</evidence>
<gene>
    <name evidence="8" type="ORF">ACFP7A_13495</name>
</gene>
<dbReference type="RefSeq" id="WP_253076915.1">
    <property type="nucleotide sequence ID" value="NZ_JAMXWN010000012.1"/>
</dbReference>
<keyword evidence="3 6" id="KW-0133">Cell shape</keyword>
<keyword evidence="2" id="KW-0808">Transferase</keyword>
<comment type="pathway">
    <text evidence="1 6">Cell wall biogenesis; peptidoglycan biosynthesis.</text>
</comment>
<dbReference type="CDD" id="cd16913">
    <property type="entry name" value="YkuD_like"/>
    <property type="match status" value="1"/>
</dbReference>
<evidence type="ECO:0000256" key="2">
    <source>
        <dbReference type="ARBA" id="ARBA00022679"/>
    </source>
</evidence>
<evidence type="ECO:0000256" key="4">
    <source>
        <dbReference type="ARBA" id="ARBA00022984"/>
    </source>
</evidence>
<feature type="active site" description="Proton donor/acceptor" evidence="6">
    <location>
        <position position="408"/>
    </location>
</feature>
<dbReference type="PANTHER" id="PTHR30582">
    <property type="entry name" value="L,D-TRANSPEPTIDASE"/>
    <property type="match status" value="1"/>
</dbReference>
<protein>
    <submittedName>
        <fullName evidence="8">L,D-transpeptidase family protein</fullName>
    </submittedName>
</protein>
<dbReference type="SUPFAM" id="SSF143985">
    <property type="entry name" value="L,D-transpeptidase pre-catalytic domain-like"/>
    <property type="match status" value="1"/>
</dbReference>
<dbReference type="PANTHER" id="PTHR30582:SF33">
    <property type="entry name" value="EXPORTED PROTEIN"/>
    <property type="match status" value="1"/>
</dbReference>
<dbReference type="InterPro" id="IPR022029">
    <property type="entry name" value="YoaR-like_PG-bd"/>
</dbReference>
<keyword evidence="4 6" id="KW-0573">Peptidoglycan synthesis</keyword>
<proteinExistence type="predicted"/>
<comment type="caution">
    <text evidence="8">The sequence shown here is derived from an EMBL/GenBank/DDBJ whole genome shotgun (WGS) entry which is preliminary data.</text>
</comment>
<evidence type="ECO:0000256" key="5">
    <source>
        <dbReference type="ARBA" id="ARBA00023316"/>
    </source>
</evidence>
<evidence type="ECO:0000256" key="1">
    <source>
        <dbReference type="ARBA" id="ARBA00004752"/>
    </source>
</evidence>
<feature type="active site" description="Nucleophile" evidence="6">
    <location>
        <position position="429"/>
    </location>
</feature>
<keyword evidence="9" id="KW-1185">Reference proteome</keyword>
<dbReference type="EMBL" id="JBHSTQ010000019">
    <property type="protein sequence ID" value="MFC6387604.1"/>
    <property type="molecule type" value="Genomic_DNA"/>
</dbReference>
<dbReference type="InterPro" id="IPR038063">
    <property type="entry name" value="Transpep_catalytic_dom"/>
</dbReference>
<dbReference type="InterPro" id="IPR005490">
    <property type="entry name" value="LD_TPept_cat_dom"/>
</dbReference>
<dbReference type="Pfam" id="PF12229">
    <property type="entry name" value="PG_binding_4"/>
    <property type="match status" value="1"/>
</dbReference>
<dbReference type="Gene3D" id="2.40.440.10">
    <property type="entry name" value="L,D-transpeptidase catalytic domain-like"/>
    <property type="match status" value="1"/>
</dbReference>
<evidence type="ECO:0000256" key="6">
    <source>
        <dbReference type="PROSITE-ProRule" id="PRU01373"/>
    </source>
</evidence>
<dbReference type="PROSITE" id="PS52029">
    <property type="entry name" value="LD_TPASE"/>
    <property type="match status" value="1"/>
</dbReference>
<feature type="domain" description="L,D-TPase catalytic" evidence="7">
    <location>
        <begin position="328"/>
        <end position="453"/>
    </location>
</feature>
<evidence type="ECO:0000313" key="8">
    <source>
        <dbReference type="EMBL" id="MFC6387604.1"/>
    </source>
</evidence>
<sequence length="453" mass="51640">MISSTLVLAALILGLISYFQATHFNSTVTINGIKVGHLKPEQALKRLSAYTLKNDVYIGKKLIVDGKDTGTKFTEHDLASIQEILKQQWTWFPSFKRRNYNVNPAQNDRYRSVTLRNEVEKKLKTLNKHLKAPKNAYAYLEDGKIKVAKSVNGEQYNVNSLMKAYDQQEYNSEIHLNAHFLLPIKENSKTVKNEKEALRTLIQRKVDYKVQDQTYTFNAKDLIKNAQVTEKRKLKIDPSVLKNKVAEINKKQSTLNKKFTFKTHSGSMISVQGQSYGWALNVSQETKRIEKAFEKGKKSLKAYNVYGVGYSTYGIGYHNPTNHGIGNTYAEVSIKEQKIWIYKNGKLVTSTNVVTGRHNTHEDTPKGLWYVMYKESPSVLEGSEVGNPNYSVKVNYWAPFTMSGCGFHDASWRRNWKSDAYLTQGSGGCVNTPPKVMKTVYDNLEQNEPVVIY</sequence>